<feature type="compositionally biased region" description="Low complexity" evidence="5">
    <location>
        <begin position="116"/>
        <end position="138"/>
    </location>
</feature>
<dbReference type="PANTHER" id="PTHR38097:SF2">
    <property type="entry name" value="DNA-BINDING PROTEIN STPA"/>
    <property type="match status" value="1"/>
</dbReference>
<comment type="caution">
    <text evidence="7">The sequence shown here is derived from an EMBL/GenBank/DDBJ whole genome shotgun (WGS) entry which is preliminary data.</text>
</comment>
<dbReference type="InterPro" id="IPR027444">
    <property type="entry name" value="H-NS_C_dom"/>
</dbReference>
<dbReference type="EMBL" id="JBIGHV010000003">
    <property type="protein sequence ID" value="MFG6429793.1"/>
    <property type="molecule type" value="Genomic_DNA"/>
</dbReference>
<evidence type="ECO:0000256" key="4">
    <source>
        <dbReference type="ARBA" id="ARBA00023125"/>
    </source>
</evidence>
<evidence type="ECO:0000256" key="5">
    <source>
        <dbReference type="SAM" id="MobiDB-lite"/>
    </source>
</evidence>
<dbReference type="SUPFAM" id="SSF81273">
    <property type="entry name" value="H-NS histone-like proteins"/>
    <property type="match status" value="1"/>
</dbReference>
<gene>
    <name evidence="7" type="ORF">ACG00Y_07720</name>
</gene>
<protein>
    <submittedName>
        <fullName evidence="7">H-NS family nucleoid-associated regulatory protein</fullName>
    </submittedName>
</protein>
<feature type="domain" description="DNA-binding protein H-NS-like C-terminal" evidence="6">
    <location>
        <begin position="63"/>
        <end position="106"/>
    </location>
</feature>
<name>A0ABW7EZQ1_9BURK</name>
<evidence type="ECO:0000259" key="6">
    <source>
        <dbReference type="SMART" id="SM00528"/>
    </source>
</evidence>
<accession>A0ABW7EZQ1</accession>
<dbReference type="Proteomes" id="UP001606210">
    <property type="component" value="Unassembled WGS sequence"/>
</dbReference>
<proteinExistence type="inferred from homology"/>
<dbReference type="Gene3D" id="4.10.430.10">
    <property type="entry name" value="Histone-like protein H-NS, C-terminal domain"/>
    <property type="match status" value="1"/>
</dbReference>
<dbReference type="InterPro" id="IPR037150">
    <property type="entry name" value="H-NS_C_dom_sf"/>
</dbReference>
<reference evidence="7 8" key="1">
    <citation type="submission" date="2024-08" db="EMBL/GenBank/DDBJ databases">
        <authorList>
            <person name="Lu H."/>
        </authorList>
    </citation>
    <scope>NUCLEOTIDE SEQUENCE [LARGE SCALE GENOMIC DNA]</scope>
    <source>
        <strain evidence="7 8">LYH14W</strain>
    </source>
</reference>
<evidence type="ECO:0000313" key="8">
    <source>
        <dbReference type="Proteomes" id="UP001606210"/>
    </source>
</evidence>
<feature type="region of interest" description="Disordered" evidence="5">
    <location>
        <begin position="42"/>
        <end position="86"/>
    </location>
</feature>
<evidence type="ECO:0000256" key="2">
    <source>
        <dbReference type="ARBA" id="ARBA00010610"/>
    </source>
</evidence>
<comment type="subcellular location">
    <subcellularLocation>
        <location evidence="1">Cytoplasm</location>
        <location evidence="1">Nucleoid</location>
    </subcellularLocation>
</comment>
<dbReference type="PANTHER" id="PTHR38097">
    <property type="match status" value="1"/>
</dbReference>
<keyword evidence="3" id="KW-0963">Cytoplasm</keyword>
<dbReference type="RefSeq" id="WP_394477550.1">
    <property type="nucleotide sequence ID" value="NZ_JBIGHV010000003.1"/>
</dbReference>
<evidence type="ECO:0000256" key="3">
    <source>
        <dbReference type="ARBA" id="ARBA00022490"/>
    </source>
</evidence>
<comment type="similarity">
    <text evidence="2">Belongs to the histone-like protein H-NS family.</text>
</comment>
<keyword evidence="4" id="KW-0238">DNA-binding</keyword>
<organism evidence="7 8">
    <name type="scientific">Pelomonas parva</name>
    <dbReference type="NCBI Taxonomy" id="3299032"/>
    <lineage>
        <taxon>Bacteria</taxon>
        <taxon>Pseudomonadati</taxon>
        <taxon>Pseudomonadota</taxon>
        <taxon>Betaproteobacteria</taxon>
        <taxon>Burkholderiales</taxon>
        <taxon>Sphaerotilaceae</taxon>
        <taxon>Roseateles</taxon>
    </lineage>
</organism>
<evidence type="ECO:0000256" key="1">
    <source>
        <dbReference type="ARBA" id="ARBA00004453"/>
    </source>
</evidence>
<keyword evidence="8" id="KW-1185">Reference proteome</keyword>
<dbReference type="Pfam" id="PF00816">
    <property type="entry name" value="Histone_HNS"/>
    <property type="match status" value="1"/>
</dbReference>
<dbReference type="SMART" id="SM00528">
    <property type="entry name" value="HNS"/>
    <property type="match status" value="1"/>
</dbReference>
<sequence length="160" mass="16543">MAKSLTQIQSQIEKLQKQVDAVRSAAVVRIRKEMAQHGLTADDLFGPASSTSTGSGRATKAKVRTKADRPPKYADGSGNTWGGMGKRPAWIREALDAGKSLEEFLVGAAPKAAKAVKAAKPGRKPAANKAAPAAAPKKAAAKRPARKKATDAAAATTAES</sequence>
<evidence type="ECO:0000313" key="7">
    <source>
        <dbReference type="EMBL" id="MFG6429793.1"/>
    </source>
</evidence>
<feature type="region of interest" description="Disordered" evidence="5">
    <location>
        <begin position="116"/>
        <end position="160"/>
    </location>
</feature>
<feature type="compositionally biased region" description="Low complexity" evidence="5">
    <location>
        <begin position="151"/>
        <end position="160"/>
    </location>
</feature>